<organism evidence="1">
    <name type="scientific">Ganoderma boninense</name>
    <dbReference type="NCBI Taxonomy" id="34458"/>
    <lineage>
        <taxon>Eukaryota</taxon>
        <taxon>Fungi</taxon>
        <taxon>Dikarya</taxon>
        <taxon>Basidiomycota</taxon>
        <taxon>Agaricomycotina</taxon>
        <taxon>Agaricomycetes</taxon>
        <taxon>Polyporales</taxon>
        <taxon>Polyporaceae</taxon>
        <taxon>Ganoderma</taxon>
    </lineage>
</organism>
<evidence type="ECO:0000313" key="1">
    <source>
        <dbReference type="EMBL" id="VWO98515.1"/>
    </source>
</evidence>
<proteinExistence type="predicted"/>
<dbReference type="AlphaFoldDB" id="A0A5K1JZV2"/>
<name>A0A5K1JZV2_9APHY</name>
<keyword evidence="1" id="KW-0503">Monooxygenase</keyword>
<dbReference type="GO" id="GO:0004497">
    <property type="term" value="F:monooxygenase activity"/>
    <property type="evidence" value="ECO:0007669"/>
    <property type="project" value="UniProtKB-KW"/>
</dbReference>
<gene>
    <name evidence="1" type="primary">E2EAF6</name>
</gene>
<dbReference type="SUPFAM" id="SSF50494">
    <property type="entry name" value="Trypsin-like serine proteases"/>
    <property type="match status" value="1"/>
</dbReference>
<dbReference type="InterPro" id="IPR009003">
    <property type="entry name" value="Peptidase_S1_PA"/>
</dbReference>
<sequence>MRTPNNKSRNGDPTRYVIKRGLTTLTTIGCLNGFESHVRRYYALGSRDSVEVAVYPYDRHSGVFSEEGDSGSMIVDGCGDFVALLTSGTGTTESTDVTFGTPMHWLWEVIKDKFPDATLHFKGDDLWSKK</sequence>
<dbReference type="EMBL" id="LR726995">
    <property type="protein sequence ID" value="VWO98515.1"/>
    <property type="molecule type" value="Genomic_DNA"/>
</dbReference>
<reference evidence="1" key="1">
    <citation type="submission" date="2019-10" db="EMBL/GenBank/DDBJ databases">
        <authorList>
            <person name="Nor Muhammad N."/>
        </authorList>
    </citation>
    <scope>NUCLEOTIDE SEQUENCE</scope>
</reference>
<protein>
    <submittedName>
        <fullName evidence="1">Cytochrome P450 monooxygenase CYP52X1</fullName>
    </submittedName>
</protein>
<keyword evidence="1" id="KW-0560">Oxidoreductase</keyword>
<accession>A0A5K1JZV2</accession>